<comment type="subunit">
    <text evidence="9">Homodimer.</text>
</comment>
<feature type="binding site" evidence="9">
    <location>
        <position position="401"/>
    </location>
    <ligand>
        <name>Mg(2+)</name>
        <dbReference type="ChEBI" id="CHEBI:18420"/>
        <label>1</label>
    </ligand>
</feature>
<dbReference type="CDD" id="cd00775">
    <property type="entry name" value="LysRS_core"/>
    <property type="match status" value="1"/>
</dbReference>
<comment type="subcellular location">
    <subcellularLocation>
        <location evidence="9">Cytoplasm</location>
    </subcellularLocation>
</comment>
<evidence type="ECO:0000256" key="8">
    <source>
        <dbReference type="ARBA" id="ARBA00048573"/>
    </source>
</evidence>
<dbReference type="InterPro" id="IPR044136">
    <property type="entry name" value="Lys-tRNA-ligase_II_N"/>
</dbReference>
<dbReference type="NCBIfam" id="TIGR00499">
    <property type="entry name" value="lysS_bact"/>
    <property type="match status" value="1"/>
</dbReference>
<dbReference type="Pfam" id="PF00152">
    <property type="entry name" value="tRNA-synt_2"/>
    <property type="match status" value="1"/>
</dbReference>
<dbReference type="PANTHER" id="PTHR42918">
    <property type="entry name" value="LYSYL-TRNA SYNTHETASE"/>
    <property type="match status" value="1"/>
</dbReference>
<feature type="domain" description="Aminoacyl-transfer RNA synthetases class-II family profile" evidence="11">
    <location>
        <begin position="171"/>
        <end position="489"/>
    </location>
</feature>
<accession>A0A948RZQ2</accession>
<evidence type="ECO:0000256" key="4">
    <source>
        <dbReference type="ARBA" id="ARBA00022741"/>
    </source>
</evidence>
<dbReference type="PANTHER" id="PTHR42918:SF15">
    <property type="entry name" value="LYSINE--TRNA LIGASE, CHLOROPLASTIC_MITOCHONDRIAL"/>
    <property type="match status" value="1"/>
</dbReference>
<feature type="binding site" evidence="9">
    <location>
        <position position="408"/>
    </location>
    <ligand>
        <name>Mg(2+)</name>
        <dbReference type="ChEBI" id="CHEBI:18420"/>
        <label>2</label>
    </ligand>
</feature>
<dbReference type="PRINTS" id="PR00982">
    <property type="entry name" value="TRNASYNTHLYS"/>
</dbReference>
<dbReference type="EC" id="6.1.1.6" evidence="9"/>
<evidence type="ECO:0000259" key="11">
    <source>
        <dbReference type="PROSITE" id="PS50862"/>
    </source>
</evidence>
<dbReference type="SUPFAM" id="SSF50249">
    <property type="entry name" value="Nucleic acid-binding proteins"/>
    <property type="match status" value="1"/>
</dbReference>
<dbReference type="Gene3D" id="2.40.50.140">
    <property type="entry name" value="Nucleic acid-binding proteins"/>
    <property type="match status" value="1"/>
</dbReference>
<evidence type="ECO:0000256" key="5">
    <source>
        <dbReference type="ARBA" id="ARBA00022840"/>
    </source>
</evidence>
<dbReference type="InterPro" id="IPR012340">
    <property type="entry name" value="NA-bd_OB-fold"/>
</dbReference>
<evidence type="ECO:0000256" key="7">
    <source>
        <dbReference type="ARBA" id="ARBA00023146"/>
    </source>
</evidence>
<dbReference type="FunFam" id="2.40.50.140:FF:000024">
    <property type="entry name" value="Lysine--tRNA ligase"/>
    <property type="match status" value="1"/>
</dbReference>
<dbReference type="InterPro" id="IPR002313">
    <property type="entry name" value="Lys-tRNA-ligase_II"/>
</dbReference>
<gene>
    <name evidence="9 12" type="primary">lysS</name>
    <name evidence="12" type="ORF">KJ970_16745</name>
</gene>
<dbReference type="CDD" id="cd04322">
    <property type="entry name" value="LysRS_N"/>
    <property type="match status" value="1"/>
</dbReference>
<dbReference type="SUPFAM" id="SSF55681">
    <property type="entry name" value="Class II aaRS and biotin synthetases"/>
    <property type="match status" value="1"/>
</dbReference>
<keyword evidence="9 10" id="KW-0460">Magnesium</keyword>
<dbReference type="GO" id="GO:0006430">
    <property type="term" value="P:lysyl-tRNA aminoacylation"/>
    <property type="evidence" value="ECO:0007669"/>
    <property type="project" value="UniProtKB-UniRule"/>
</dbReference>
<name>A0A948RZQ2_UNCEI</name>
<dbReference type="InterPro" id="IPR006195">
    <property type="entry name" value="aa-tRNA-synth_II"/>
</dbReference>
<evidence type="ECO:0000256" key="2">
    <source>
        <dbReference type="ARBA" id="ARBA00022598"/>
    </source>
</evidence>
<dbReference type="InterPro" id="IPR004365">
    <property type="entry name" value="NA-bd_OB_tRNA"/>
</dbReference>
<feature type="binding site" evidence="9">
    <location>
        <position position="408"/>
    </location>
    <ligand>
        <name>Mg(2+)</name>
        <dbReference type="ChEBI" id="CHEBI:18420"/>
        <label>1</label>
    </ligand>
</feature>
<dbReference type="InterPro" id="IPR045864">
    <property type="entry name" value="aa-tRNA-synth_II/BPL/LPL"/>
</dbReference>
<evidence type="ECO:0000256" key="1">
    <source>
        <dbReference type="ARBA" id="ARBA00008226"/>
    </source>
</evidence>
<dbReference type="InterPro" id="IPR018149">
    <property type="entry name" value="Lys-tRNA-synth_II_C"/>
</dbReference>
<comment type="caution">
    <text evidence="12">The sequence shown here is derived from an EMBL/GenBank/DDBJ whole genome shotgun (WGS) entry which is preliminary data.</text>
</comment>
<keyword evidence="4 9" id="KW-0547">Nucleotide-binding</keyword>
<evidence type="ECO:0000256" key="10">
    <source>
        <dbReference type="RuleBase" id="RU000336"/>
    </source>
</evidence>
<comment type="cofactor">
    <cofactor evidence="9 10">
        <name>Mg(2+)</name>
        <dbReference type="ChEBI" id="CHEBI:18420"/>
    </cofactor>
    <text evidence="9 10">Binds 3 Mg(2+) ions per subunit.</text>
</comment>
<comment type="catalytic activity">
    <reaction evidence="8 9 10">
        <text>tRNA(Lys) + L-lysine + ATP = L-lysyl-tRNA(Lys) + AMP + diphosphate</text>
        <dbReference type="Rhea" id="RHEA:20792"/>
        <dbReference type="Rhea" id="RHEA-COMP:9696"/>
        <dbReference type="Rhea" id="RHEA-COMP:9697"/>
        <dbReference type="ChEBI" id="CHEBI:30616"/>
        <dbReference type="ChEBI" id="CHEBI:32551"/>
        <dbReference type="ChEBI" id="CHEBI:33019"/>
        <dbReference type="ChEBI" id="CHEBI:78442"/>
        <dbReference type="ChEBI" id="CHEBI:78529"/>
        <dbReference type="ChEBI" id="CHEBI:456215"/>
        <dbReference type="EC" id="6.1.1.6"/>
    </reaction>
</comment>
<protein>
    <recommendedName>
        <fullName evidence="9">Lysine--tRNA ligase</fullName>
        <ecNumber evidence="9">6.1.1.6</ecNumber>
    </recommendedName>
    <alternativeName>
        <fullName evidence="9">Lysyl-tRNA synthetase</fullName>
        <shortName evidence="9">LysRS</shortName>
    </alternativeName>
</protein>
<dbReference type="GO" id="GO:0000049">
    <property type="term" value="F:tRNA binding"/>
    <property type="evidence" value="ECO:0007669"/>
    <property type="project" value="TreeGrafter"/>
</dbReference>
<keyword evidence="3 9" id="KW-0479">Metal-binding</keyword>
<evidence type="ECO:0000313" key="13">
    <source>
        <dbReference type="Proteomes" id="UP000777784"/>
    </source>
</evidence>
<keyword evidence="6 9" id="KW-0648">Protein biosynthesis</keyword>
<evidence type="ECO:0000256" key="9">
    <source>
        <dbReference type="HAMAP-Rule" id="MF_00252"/>
    </source>
</evidence>
<evidence type="ECO:0000256" key="6">
    <source>
        <dbReference type="ARBA" id="ARBA00022917"/>
    </source>
</evidence>
<evidence type="ECO:0000256" key="3">
    <source>
        <dbReference type="ARBA" id="ARBA00022723"/>
    </source>
</evidence>
<dbReference type="GO" id="GO:0000287">
    <property type="term" value="F:magnesium ion binding"/>
    <property type="evidence" value="ECO:0007669"/>
    <property type="project" value="UniProtKB-UniRule"/>
</dbReference>
<keyword evidence="5 9" id="KW-0067">ATP-binding</keyword>
<dbReference type="GO" id="GO:0005524">
    <property type="term" value="F:ATP binding"/>
    <property type="evidence" value="ECO:0007669"/>
    <property type="project" value="UniProtKB-UniRule"/>
</dbReference>
<keyword evidence="7 9" id="KW-0030">Aminoacyl-tRNA synthetase</keyword>
<dbReference type="Pfam" id="PF01336">
    <property type="entry name" value="tRNA_anti-codon"/>
    <property type="match status" value="1"/>
</dbReference>
<reference evidence="12" key="1">
    <citation type="submission" date="2021-05" db="EMBL/GenBank/DDBJ databases">
        <title>Energy efficiency and biological interactions define the core microbiome of deep oligotrophic groundwater.</title>
        <authorList>
            <person name="Mehrshad M."/>
            <person name="Lopez-Fernandez M."/>
            <person name="Bell E."/>
            <person name="Bernier-Latmani R."/>
            <person name="Bertilsson S."/>
            <person name="Dopson M."/>
        </authorList>
    </citation>
    <scope>NUCLEOTIDE SEQUENCE</scope>
    <source>
        <strain evidence="12">Modern_marine.mb.64</strain>
    </source>
</reference>
<evidence type="ECO:0000313" key="12">
    <source>
        <dbReference type="EMBL" id="MBU2692564.1"/>
    </source>
</evidence>
<sequence>MGEHLRSRREKIDRIEALGGNPYPHTFRRTHLSQDILDNFQELEEKGSVRCSGRIVALREMGKASFCHITDPSGRIQIYVRRDEVGETEYEIFKQVDLGDLLGVEGVPFRTRTGEISVRAVRADILSKSLRPMPVVKEKDGVRYDAFQDREARYRYRYIDLMVNPEIREVFKTRSKILSITRRLLDEKGFMEVETPVLQYRYGGAMAQPFTTHHNALGVDLFLRIAEEIPLKKLLVGGLERVYEIGKVFRNEGIDRMHNPEFTLLEFYWAYADYHDAMDFVEEIFRRLIFEVTGGYRISWGGEVIDLETPFRKIRMVEAVREVLGADPMTESEERIRGMIKQRGKEAPGWHQRGHLIEALFDATVCPQLMQPTFVMDYPREISPLAKKVRGGDGSVVERFELFINGQEFANAFTELNDPRDQRDRLEAQMKLREQGDEEAQTLDDDFMTAMEHGMPPAAGVGIGMDRLIMLLTGSDSIRDVVLFPHLKPLDTPPDPEDRFPE</sequence>
<dbReference type="EMBL" id="JAHJDP010000095">
    <property type="protein sequence ID" value="MBU2692564.1"/>
    <property type="molecule type" value="Genomic_DNA"/>
</dbReference>
<dbReference type="GO" id="GO:0005829">
    <property type="term" value="C:cytosol"/>
    <property type="evidence" value="ECO:0007669"/>
    <property type="project" value="TreeGrafter"/>
</dbReference>
<comment type="similarity">
    <text evidence="1 9">Belongs to the class-II aminoacyl-tRNA synthetase family.</text>
</comment>
<dbReference type="AlphaFoldDB" id="A0A948RZQ2"/>
<keyword evidence="9" id="KW-0963">Cytoplasm</keyword>
<dbReference type="InterPro" id="IPR004364">
    <property type="entry name" value="Aa-tRNA-synt_II"/>
</dbReference>
<dbReference type="NCBIfam" id="NF001756">
    <property type="entry name" value="PRK00484.1"/>
    <property type="match status" value="1"/>
</dbReference>
<dbReference type="HAMAP" id="MF_00252">
    <property type="entry name" value="Lys_tRNA_synth_class2"/>
    <property type="match status" value="1"/>
</dbReference>
<dbReference type="Proteomes" id="UP000777784">
    <property type="component" value="Unassembled WGS sequence"/>
</dbReference>
<dbReference type="Gene3D" id="3.30.930.10">
    <property type="entry name" value="Bira Bifunctional Protein, Domain 2"/>
    <property type="match status" value="1"/>
</dbReference>
<dbReference type="PROSITE" id="PS50862">
    <property type="entry name" value="AA_TRNA_LIGASE_II"/>
    <property type="match status" value="1"/>
</dbReference>
<keyword evidence="2 9" id="KW-0436">Ligase</keyword>
<organism evidence="12 13">
    <name type="scientific">Eiseniibacteriota bacterium</name>
    <dbReference type="NCBI Taxonomy" id="2212470"/>
    <lineage>
        <taxon>Bacteria</taxon>
        <taxon>Candidatus Eiseniibacteriota</taxon>
    </lineage>
</organism>
<dbReference type="GO" id="GO:0004824">
    <property type="term" value="F:lysine-tRNA ligase activity"/>
    <property type="evidence" value="ECO:0007669"/>
    <property type="project" value="UniProtKB-UniRule"/>
</dbReference>
<proteinExistence type="inferred from homology"/>